<keyword evidence="3" id="KW-1185">Reference proteome</keyword>
<gene>
    <name evidence="2" type="ORF">JMJ77_004636</name>
</gene>
<keyword evidence="1" id="KW-0732">Signal</keyword>
<accession>A0A9P7RFL8</accession>
<name>A0A9P7RFL8_9PEZI</name>
<protein>
    <submittedName>
        <fullName evidence="2">Uncharacterized protein</fullName>
    </submittedName>
</protein>
<evidence type="ECO:0000256" key="1">
    <source>
        <dbReference type="SAM" id="SignalP"/>
    </source>
</evidence>
<sequence length="72" mass="7848">MKLSLILTGLYAAGTVTAITKSCQPFTFSSAGTACTDDYGSCTMGRCKDKFLWLRCTCPDDYPHVHCGQKCK</sequence>
<feature type="signal peptide" evidence="1">
    <location>
        <begin position="1"/>
        <end position="18"/>
    </location>
</feature>
<dbReference type="EMBL" id="JAESDN010000001">
    <property type="protein sequence ID" value="KAG7057247.1"/>
    <property type="molecule type" value="Genomic_DNA"/>
</dbReference>
<dbReference type="PROSITE" id="PS51257">
    <property type="entry name" value="PROKAR_LIPOPROTEIN"/>
    <property type="match status" value="1"/>
</dbReference>
<proteinExistence type="predicted"/>
<reference evidence="2" key="1">
    <citation type="submission" date="2021-05" db="EMBL/GenBank/DDBJ databases">
        <title>Comparative genomics of three Colletotrichum scovillei strains and genetic complementation revealed genes involved fungal growth and virulence on chili pepper.</title>
        <authorList>
            <person name="Hsieh D.-K."/>
            <person name="Chuang S.-C."/>
            <person name="Chen C.-Y."/>
            <person name="Chao Y.-T."/>
            <person name="Lu M.-Y.J."/>
            <person name="Lee M.-H."/>
            <person name="Shih M.-C."/>
        </authorList>
    </citation>
    <scope>NUCLEOTIDE SEQUENCE</scope>
    <source>
        <strain evidence="2">Coll-153</strain>
    </source>
</reference>
<evidence type="ECO:0000313" key="3">
    <source>
        <dbReference type="Proteomes" id="UP000699042"/>
    </source>
</evidence>
<organism evidence="2 3">
    <name type="scientific">Colletotrichum scovillei</name>
    <dbReference type="NCBI Taxonomy" id="1209932"/>
    <lineage>
        <taxon>Eukaryota</taxon>
        <taxon>Fungi</taxon>
        <taxon>Dikarya</taxon>
        <taxon>Ascomycota</taxon>
        <taxon>Pezizomycotina</taxon>
        <taxon>Sordariomycetes</taxon>
        <taxon>Hypocreomycetidae</taxon>
        <taxon>Glomerellales</taxon>
        <taxon>Glomerellaceae</taxon>
        <taxon>Colletotrichum</taxon>
        <taxon>Colletotrichum acutatum species complex</taxon>
    </lineage>
</organism>
<dbReference type="AlphaFoldDB" id="A0A9P7RFL8"/>
<evidence type="ECO:0000313" key="2">
    <source>
        <dbReference type="EMBL" id="KAG7057247.1"/>
    </source>
</evidence>
<feature type="chain" id="PRO_5040329956" evidence="1">
    <location>
        <begin position="19"/>
        <end position="72"/>
    </location>
</feature>
<comment type="caution">
    <text evidence="2">The sequence shown here is derived from an EMBL/GenBank/DDBJ whole genome shotgun (WGS) entry which is preliminary data.</text>
</comment>
<dbReference type="Proteomes" id="UP000699042">
    <property type="component" value="Unassembled WGS sequence"/>
</dbReference>